<evidence type="ECO:0000313" key="2">
    <source>
        <dbReference type="EMBL" id="GMN51236.1"/>
    </source>
</evidence>
<gene>
    <name evidence="2" type="ORF">TIFTF001_020384</name>
</gene>
<keyword evidence="3" id="KW-1185">Reference proteome</keyword>
<dbReference type="AlphaFoldDB" id="A0AA88DCI6"/>
<dbReference type="Proteomes" id="UP001187192">
    <property type="component" value="Unassembled WGS sequence"/>
</dbReference>
<evidence type="ECO:0000256" key="1">
    <source>
        <dbReference type="ARBA" id="ARBA00022729"/>
    </source>
</evidence>
<dbReference type="Gene3D" id="1.10.510.10">
    <property type="entry name" value="Transferase(Phosphotransferase) domain 1"/>
    <property type="match status" value="1"/>
</dbReference>
<evidence type="ECO:0000313" key="3">
    <source>
        <dbReference type="Proteomes" id="UP001187192"/>
    </source>
</evidence>
<dbReference type="PANTHER" id="PTHR47976">
    <property type="entry name" value="G-TYPE LECTIN S-RECEPTOR-LIKE SERINE/THREONINE-PROTEIN KINASE SD2-5"/>
    <property type="match status" value="1"/>
</dbReference>
<dbReference type="InterPro" id="IPR051343">
    <property type="entry name" value="G-type_lectin_kinases/EP1-like"/>
</dbReference>
<dbReference type="PANTHER" id="PTHR47976:SF102">
    <property type="entry name" value="G-TYPE LECTIN S-RECEPTOR-LIKE SERINE_THREONINE-PROTEIN KINASE LECRK3"/>
    <property type="match status" value="1"/>
</dbReference>
<comment type="caution">
    <text evidence="2">The sequence shown here is derived from an EMBL/GenBank/DDBJ whole genome shotgun (WGS) entry which is preliminary data.</text>
</comment>
<protein>
    <submittedName>
        <fullName evidence="2">Uncharacterized protein</fullName>
    </submittedName>
</protein>
<accession>A0AA88DCI6</accession>
<sequence>MLQKECQNGCSRGESSSCLWVYDCFLDGELDQLVEDEDAEKSKAEKMTKLGLWCIQEEPSVHPSMKKVCLMLEGTIEIPPPPNPTSSVSIVQIN</sequence>
<reference evidence="2" key="1">
    <citation type="submission" date="2023-07" db="EMBL/GenBank/DDBJ databases">
        <title>draft genome sequence of fig (Ficus carica).</title>
        <authorList>
            <person name="Takahashi T."/>
            <person name="Nishimura K."/>
        </authorList>
    </citation>
    <scope>NUCLEOTIDE SEQUENCE</scope>
</reference>
<proteinExistence type="predicted"/>
<keyword evidence="1" id="KW-0732">Signal</keyword>
<organism evidence="2 3">
    <name type="scientific">Ficus carica</name>
    <name type="common">Common fig</name>
    <dbReference type="NCBI Taxonomy" id="3494"/>
    <lineage>
        <taxon>Eukaryota</taxon>
        <taxon>Viridiplantae</taxon>
        <taxon>Streptophyta</taxon>
        <taxon>Embryophyta</taxon>
        <taxon>Tracheophyta</taxon>
        <taxon>Spermatophyta</taxon>
        <taxon>Magnoliopsida</taxon>
        <taxon>eudicotyledons</taxon>
        <taxon>Gunneridae</taxon>
        <taxon>Pentapetalae</taxon>
        <taxon>rosids</taxon>
        <taxon>fabids</taxon>
        <taxon>Rosales</taxon>
        <taxon>Moraceae</taxon>
        <taxon>Ficeae</taxon>
        <taxon>Ficus</taxon>
    </lineage>
</organism>
<dbReference type="EMBL" id="BTGU01000036">
    <property type="protein sequence ID" value="GMN51236.1"/>
    <property type="molecule type" value="Genomic_DNA"/>
</dbReference>
<name>A0AA88DCI6_FICCA</name>